<dbReference type="HOGENOM" id="CLU_097039_2_1_5"/>
<dbReference type="AlphaFoldDB" id="A6X086"/>
<organism evidence="1 2">
    <name type="scientific">Brucella anthropi (strain ATCC 49188 / DSM 6882 / CCUG 24695 / JCM 21032 / LMG 3331 / NBRC 15819 / NCTC 12168 / Alc 37)</name>
    <name type="common">Ochrobactrum anthropi</name>
    <dbReference type="NCBI Taxonomy" id="439375"/>
    <lineage>
        <taxon>Bacteria</taxon>
        <taxon>Pseudomonadati</taxon>
        <taxon>Pseudomonadota</taxon>
        <taxon>Alphaproteobacteria</taxon>
        <taxon>Hyphomicrobiales</taxon>
        <taxon>Brucellaceae</taxon>
        <taxon>Brucella/Ochrobactrum group</taxon>
        <taxon>Brucella</taxon>
    </lineage>
</organism>
<dbReference type="KEGG" id="oan:Oant_1924"/>
<dbReference type="EMBL" id="CP000758">
    <property type="protein sequence ID" value="ABS14640.1"/>
    <property type="molecule type" value="Genomic_DNA"/>
</dbReference>
<name>A6X086_BRUA4</name>
<dbReference type="Pfam" id="PF02643">
    <property type="entry name" value="DUF192"/>
    <property type="match status" value="1"/>
</dbReference>
<sequence length="172" mass="19326">MFTSQFVYLSGQGMGRIFLAFAFVFFAFVAQADETQPMRLPVDKEPLTFITSNGNKVNFALEVAESDDARVRGLMWRTDFPKDRAMIFVFGEMRRVMMWMQNTPSPLDMVFLDDKGRVSAIHENAVPFSENIISSEVPAAYVVEVLAGTVKRTGIKIGDKAVHRVICGECRS</sequence>
<evidence type="ECO:0000313" key="1">
    <source>
        <dbReference type="EMBL" id="ABS14640.1"/>
    </source>
</evidence>
<reference evidence="1 2" key="1">
    <citation type="journal article" date="2011" name="J. Bacteriol.">
        <title>Genome of Ochrobactrum anthropi ATCC 49188 T, a versatile opportunistic pathogen and symbiont of several eukaryotic hosts.</title>
        <authorList>
            <person name="Chain P.S."/>
            <person name="Lang D.M."/>
            <person name="Comerci D.J."/>
            <person name="Malfatti S.A."/>
            <person name="Vergez L.M."/>
            <person name="Shin M."/>
            <person name="Ugalde R.A."/>
            <person name="Garcia E."/>
            <person name="Tolmasky M.E."/>
        </authorList>
    </citation>
    <scope>NUCLEOTIDE SEQUENCE [LARGE SCALE GENOMIC DNA]</scope>
    <source>
        <strain evidence="2">ATCC 49188 / DSM 6882 / CCUG 24695 / JCM 21032 / LMG 3331 / NBRC 15819 / NCTC 12168 / Alc 37</strain>
    </source>
</reference>
<dbReference type="PANTHER" id="PTHR37953">
    <property type="entry name" value="UPF0127 PROTEIN MJ1496"/>
    <property type="match status" value="1"/>
</dbReference>
<dbReference type="Gene3D" id="2.60.120.1140">
    <property type="entry name" value="Protein of unknown function DUF192"/>
    <property type="match status" value="1"/>
</dbReference>
<dbReference type="InterPro" id="IPR003795">
    <property type="entry name" value="DUF192"/>
</dbReference>
<gene>
    <name evidence="1" type="ordered locus">Oant_1924</name>
</gene>
<proteinExistence type="predicted"/>
<dbReference type="Proteomes" id="UP000002301">
    <property type="component" value="Chromosome 1"/>
</dbReference>
<dbReference type="STRING" id="439375.Oant_1924"/>
<dbReference type="PANTHER" id="PTHR37953:SF1">
    <property type="entry name" value="UPF0127 PROTEIN MJ1496"/>
    <property type="match status" value="1"/>
</dbReference>
<dbReference type="eggNOG" id="COG1430">
    <property type="taxonomic scope" value="Bacteria"/>
</dbReference>
<dbReference type="InterPro" id="IPR038695">
    <property type="entry name" value="Saro_0823-like_sf"/>
</dbReference>
<protein>
    <recommendedName>
        <fullName evidence="3">DUF192 domain-containing protein</fullName>
    </recommendedName>
</protein>
<accession>A6X086</accession>
<evidence type="ECO:0008006" key="3">
    <source>
        <dbReference type="Google" id="ProtNLM"/>
    </source>
</evidence>
<evidence type="ECO:0000313" key="2">
    <source>
        <dbReference type="Proteomes" id="UP000002301"/>
    </source>
</evidence>
<keyword evidence="2" id="KW-1185">Reference proteome</keyword>